<dbReference type="SUPFAM" id="SSF141255">
    <property type="entry name" value="YccV-like"/>
    <property type="match status" value="1"/>
</dbReference>
<dbReference type="PANTHER" id="PTHR31350:SF27">
    <property type="entry name" value="HEMIMETHYLATED DNA-BINDING DOMAIN-CONTAINING PROTEIN"/>
    <property type="match status" value="1"/>
</dbReference>
<dbReference type="AlphaFoldDB" id="A0AAD7N8I5"/>
<dbReference type="Pfam" id="PF08755">
    <property type="entry name" value="YccV-like"/>
    <property type="match status" value="1"/>
</dbReference>
<protein>
    <recommendedName>
        <fullName evidence="1">Hemimethylated DNA-binding domain-containing protein</fullName>
    </recommendedName>
</protein>
<name>A0AAD7N8I5_9AGAR</name>
<evidence type="ECO:0000259" key="1">
    <source>
        <dbReference type="SMART" id="SM00992"/>
    </source>
</evidence>
<evidence type="ECO:0000313" key="3">
    <source>
        <dbReference type="Proteomes" id="UP001215280"/>
    </source>
</evidence>
<keyword evidence="3" id="KW-1185">Reference proteome</keyword>
<organism evidence="2 3">
    <name type="scientific">Mycena maculata</name>
    <dbReference type="NCBI Taxonomy" id="230809"/>
    <lineage>
        <taxon>Eukaryota</taxon>
        <taxon>Fungi</taxon>
        <taxon>Dikarya</taxon>
        <taxon>Basidiomycota</taxon>
        <taxon>Agaricomycotina</taxon>
        <taxon>Agaricomycetes</taxon>
        <taxon>Agaricomycetidae</taxon>
        <taxon>Agaricales</taxon>
        <taxon>Marasmiineae</taxon>
        <taxon>Mycenaceae</taxon>
        <taxon>Mycena</taxon>
    </lineage>
</organism>
<evidence type="ECO:0000313" key="2">
    <source>
        <dbReference type="EMBL" id="KAJ7751316.1"/>
    </source>
</evidence>
<dbReference type="InterPro" id="IPR032698">
    <property type="entry name" value="SirB1_N"/>
</dbReference>
<dbReference type="InterPro" id="IPR036623">
    <property type="entry name" value="Hemimethylated_DNA-bd_sf"/>
</dbReference>
<dbReference type="Proteomes" id="UP001215280">
    <property type="component" value="Unassembled WGS sequence"/>
</dbReference>
<sequence length="591" mass="66495">MPLSLDLYISILEQLPADRRLAQCDGVSTLVNCLSANILLRTAALVPTLWEPHYRAHYRHSEKQESRRRTELKDNWHLMYAERRRLDKLALQLLDAIVLQREGRYRHAATLTSMSFDVWDCLEIECSRPVPPILGGDSTGTPTPYALTRRFWAASILGTIAKRHAIIQWGLLTPARGNTLHSVSFVDAFSSLSCFFGKSPQEINSYLVELGTACHSYLVKRRCPLDPEMPEYDLPGICTNICLFMSEQGFGAVEPTRFHDISNNFPHVYLTTIKRTIPISLVHIFVSIARHIGIHASPVEFPARVLVHVPSPPGSDDFLVDVYGAETKAIVSLRNDIPAMLMRLGIPPDGLAQYVSPCGAAPMLLRSARNILSSFRNDASRSTAQAAIYAAVCIHLLLTTDVQLVTHMLSHVDLDPLYCATFLSDLQPLLRHGGQHLLENLCRNALEIEEQQAILVHPRTSQAQIAHYVGMVFEHRTFLYQGCIIGWEPTCPATEEWQANNGSDQPFYHVLPLSLDGGQRYVAEDNILPIPLTRELALQFLNEVPVIPRYFSNVDLHPDSGRGRWRLSPELQRAYPDDEHVSQIYDEFSSL</sequence>
<dbReference type="InterPro" id="IPR011722">
    <property type="entry name" value="Hemimethylated_DNA-bd_dom"/>
</dbReference>
<accession>A0AAD7N8I5</accession>
<reference evidence="2" key="1">
    <citation type="submission" date="2023-03" db="EMBL/GenBank/DDBJ databases">
        <title>Massive genome expansion in bonnet fungi (Mycena s.s.) driven by repeated elements and novel gene families across ecological guilds.</title>
        <authorList>
            <consortium name="Lawrence Berkeley National Laboratory"/>
            <person name="Harder C.B."/>
            <person name="Miyauchi S."/>
            <person name="Viragh M."/>
            <person name="Kuo A."/>
            <person name="Thoen E."/>
            <person name="Andreopoulos B."/>
            <person name="Lu D."/>
            <person name="Skrede I."/>
            <person name="Drula E."/>
            <person name="Henrissat B."/>
            <person name="Morin E."/>
            <person name="Kohler A."/>
            <person name="Barry K."/>
            <person name="LaButti K."/>
            <person name="Morin E."/>
            <person name="Salamov A."/>
            <person name="Lipzen A."/>
            <person name="Mereny Z."/>
            <person name="Hegedus B."/>
            <person name="Baldrian P."/>
            <person name="Stursova M."/>
            <person name="Weitz H."/>
            <person name="Taylor A."/>
            <person name="Grigoriev I.V."/>
            <person name="Nagy L.G."/>
            <person name="Martin F."/>
            <person name="Kauserud H."/>
        </authorList>
    </citation>
    <scope>NUCLEOTIDE SEQUENCE</scope>
    <source>
        <strain evidence="2">CBHHK188m</strain>
    </source>
</reference>
<comment type="caution">
    <text evidence="2">The sequence shown here is derived from an EMBL/GenBank/DDBJ whole genome shotgun (WGS) entry which is preliminary data.</text>
</comment>
<gene>
    <name evidence="2" type="ORF">DFH07DRAFT_826887</name>
</gene>
<dbReference type="SMART" id="SM00992">
    <property type="entry name" value="YccV-like"/>
    <property type="match status" value="1"/>
</dbReference>
<feature type="domain" description="Hemimethylated DNA-binding" evidence="1">
    <location>
        <begin position="464"/>
        <end position="568"/>
    </location>
</feature>
<dbReference type="EMBL" id="JARJLG010000079">
    <property type="protein sequence ID" value="KAJ7751316.1"/>
    <property type="molecule type" value="Genomic_DNA"/>
</dbReference>
<dbReference type="GO" id="GO:0003677">
    <property type="term" value="F:DNA binding"/>
    <property type="evidence" value="ECO:0007669"/>
    <property type="project" value="InterPro"/>
</dbReference>
<proteinExistence type="predicted"/>
<dbReference type="PANTHER" id="PTHR31350">
    <property type="entry name" value="SI:DKEY-261L7.2"/>
    <property type="match status" value="1"/>
</dbReference>
<dbReference type="Gene3D" id="2.30.30.390">
    <property type="entry name" value="Hemimethylated DNA-binding domain"/>
    <property type="match status" value="1"/>
</dbReference>
<dbReference type="Pfam" id="PF13369">
    <property type="entry name" value="Transglut_core2"/>
    <property type="match status" value="1"/>
</dbReference>